<organism evidence="5 6">
    <name type="scientific">Microctonus aethiopoides</name>
    <dbReference type="NCBI Taxonomy" id="144406"/>
    <lineage>
        <taxon>Eukaryota</taxon>
        <taxon>Metazoa</taxon>
        <taxon>Ecdysozoa</taxon>
        <taxon>Arthropoda</taxon>
        <taxon>Hexapoda</taxon>
        <taxon>Insecta</taxon>
        <taxon>Pterygota</taxon>
        <taxon>Neoptera</taxon>
        <taxon>Endopterygota</taxon>
        <taxon>Hymenoptera</taxon>
        <taxon>Apocrita</taxon>
        <taxon>Ichneumonoidea</taxon>
        <taxon>Braconidae</taxon>
        <taxon>Euphorinae</taxon>
        <taxon>Microctonus</taxon>
    </lineage>
</organism>
<keyword evidence="2" id="KW-0378">Hydrolase</keyword>
<accession>A0AA39FX37</accession>
<proteinExistence type="predicted"/>
<evidence type="ECO:0000256" key="4">
    <source>
        <dbReference type="ARBA" id="ARBA00022840"/>
    </source>
</evidence>
<dbReference type="PANTHER" id="PTHR47959">
    <property type="entry name" value="ATP-DEPENDENT RNA HELICASE RHLE-RELATED"/>
    <property type="match status" value="1"/>
</dbReference>
<name>A0AA39FX37_9HYME</name>
<evidence type="ECO:0008006" key="7">
    <source>
        <dbReference type="Google" id="ProtNLM"/>
    </source>
</evidence>
<keyword evidence="1" id="KW-0547">Nucleotide-binding</keyword>
<dbReference type="Proteomes" id="UP001168990">
    <property type="component" value="Unassembled WGS sequence"/>
</dbReference>
<evidence type="ECO:0000256" key="2">
    <source>
        <dbReference type="ARBA" id="ARBA00022801"/>
    </source>
</evidence>
<dbReference type="InterPro" id="IPR027417">
    <property type="entry name" value="P-loop_NTPase"/>
</dbReference>
<dbReference type="GO" id="GO:0016787">
    <property type="term" value="F:hydrolase activity"/>
    <property type="evidence" value="ECO:0007669"/>
    <property type="project" value="UniProtKB-KW"/>
</dbReference>
<dbReference type="InterPro" id="IPR050079">
    <property type="entry name" value="DEAD_box_RNA_helicase"/>
</dbReference>
<dbReference type="GO" id="GO:0005524">
    <property type="term" value="F:ATP binding"/>
    <property type="evidence" value="ECO:0007669"/>
    <property type="project" value="UniProtKB-KW"/>
</dbReference>
<dbReference type="AlphaFoldDB" id="A0AA39FX37"/>
<keyword evidence="4" id="KW-0067">ATP-binding</keyword>
<protein>
    <recommendedName>
        <fullName evidence="7">ATP-dependent RNA helicase</fullName>
    </recommendedName>
</protein>
<reference evidence="5" key="2">
    <citation type="submission" date="2023-03" db="EMBL/GenBank/DDBJ databases">
        <authorList>
            <person name="Inwood S.N."/>
            <person name="Skelly J.G."/>
            <person name="Guhlin J."/>
            <person name="Harrop T.W.R."/>
            <person name="Goldson S.G."/>
            <person name="Dearden P.K."/>
        </authorList>
    </citation>
    <scope>NUCLEOTIDE SEQUENCE</scope>
    <source>
        <strain evidence="5">Irish</strain>
        <tissue evidence="5">Whole body</tissue>
    </source>
</reference>
<dbReference type="Gene3D" id="3.40.50.300">
    <property type="entry name" value="P-loop containing nucleotide triphosphate hydrolases"/>
    <property type="match status" value="1"/>
</dbReference>
<dbReference type="EMBL" id="JAQQBS010000001">
    <property type="protein sequence ID" value="KAK0177136.1"/>
    <property type="molecule type" value="Genomic_DNA"/>
</dbReference>
<dbReference type="GO" id="GO:0003724">
    <property type="term" value="F:RNA helicase activity"/>
    <property type="evidence" value="ECO:0007669"/>
    <property type="project" value="TreeGrafter"/>
</dbReference>
<evidence type="ECO:0000256" key="1">
    <source>
        <dbReference type="ARBA" id="ARBA00022741"/>
    </source>
</evidence>
<dbReference type="PANTHER" id="PTHR47959:SF8">
    <property type="entry name" value="RNA HELICASE"/>
    <property type="match status" value="1"/>
</dbReference>
<keyword evidence="3" id="KW-0347">Helicase</keyword>
<dbReference type="GO" id="GO:0005829">
    <property type="term" value="C:cytosol"/>
    <property type="evidence" value="ECO:0007669"/>
    <property type="project" value="TreeGrafter"/>
</dbReference>
<evidence type="ECO:0000313" key="5">
    <source>
        <dbReference type="EMBL" id="KAK0177136.1"/>
    </source>
</evidence>
<evidence type="ECO:0000256" key="3">
    <source>
        <dbReference type="ARBA" id="ARBA00022806"/>
    </source>
</evidence>
<reference evidence="5" key="1">
    <citation type="journal article" date="2023" name="bioRxiv">
        <title>Scaffold-level genome assemblies of two parasitoid biocontrol wasps reveal the parthenogenesis mechanism and an associated novel virus.</title>
        <authorList>
            <person name="Inwood S."/>
            <person name="Skelly J."/>
            <person name="Guhlin J."/>
            <person name="Harrop T."/>
            <person name="Goldson S."/>
            <person name="Dearden P."/>
        </authorList>
    </citation>
    <scope>NUCLEOTIDE SEQUENCE</scope>
    <source>
        <strain evidence="5">Irish</strain>
        <tissue evidence="5">Whole body</tissue>
    </source>
</reference>
<evidence type="ECO:0000313" key="6">
    <source>
        <dbReference type="Proteomes" id="UP001168990"/>
    </source>
</evidence>
<comment type="caution">
    <text evidence="5">The sequence shown here is derived from an EMBL/GenBank/DDBJ whole genome shotgun (WGS) entry which is preliminary data.</text>
</comment>
<dbReference type="SUPFAM" id="SSF52540">
    <property type="entry name" value="P-loop containing nucleoside triphosphate hydrolases"/>
    <property type="match status" value="1"/>
</dbReference>
<gene>
    <name evidence="5" type="ORF">PV328_001215</name>
</gene>
<sequence>MHSIHQANGCFKINLEGTWWRNEKLGQSKMIATAHGIHIPHFDNVINLSFPAKSKLFVHRVGRCAPAGRTGTAYSIVSDDDHTRVSVHLHLFLGAQLKILPSTEADENIKHAIGKIHRL</sequence>
<keyword evidence="6" id="KW-1185">Reference proteome</keyword>